<dbReference type="EMBL" id="OY731401">
    <property type="protein sequence ID" value="CAJ1952471.1"/>
    <property type="molecule type" value="Genomic_DNA"/>
</dbReference>
<keyword evidence="4" id="KW-0732">Signal</keyword>
<evidence type="ECO:0000313" key="6">
    <source>
        <dbReference type="Proteomes" id="UP001189624"/>
    </source>
</evidence>
<sequence length="227" mass="24668">MHHSICNSKSRMKPTLVLALTFLPLLAFLTNLPSAFSGDVEQVVDVNGDPIFPGLKYYIIPAIRGPPGGGLKLAQTGNSKCPLTVLQDYSEVFRGFPVRFTIPGVSPGIIFTGTPLEIEFVESPWCAESSKWVVFVDETIQKGCVGIGGAEGHPGQQVYGGKFHIEKYKFGYKLVFCINGAQACLDIGRFDAKNGEDGRRLNLTEHEAFDIVFVEASQVDGVIKSVV</sequence>
<keyword evidence="6" id="KW-1185">Reference proteome</keyword>
<dbReference type="Proteomes" id="UP001189624">
    <property type="component" value="Chromosome 4"/>
</dbReference>
<dbReference type="GO" id="GO:0004867">
    <property type="term" value="F:serine-type endopeptidase inhibitor activity"/>
    <property type="evidence" value="ECO:0007669"/>
    <property type="project" value="UniProtKB-KW"/>
</dbReference>
<name>A0AA86SWD0_9FABA</name>
<evidence type="ECO:0000313" key="5">
    <source>
        <dbReference type="EMBL" id="CAJ1952471.1"/>
    </source>
</evidence>
<dbReference type="PANTHER" id="PTHR33107:SF21">
    <property type="entry name" value="KUNITZ FAMILY TRYPSIN AND PROTEASE INHIBITOR PROTEIN"/>
    <property type="match status" value="1"/>
</dbReference>
<evidence type="ECO:0000256" key="4">
    <source>
        <dbReference type="SAM" id="SignalP"/>
    </source>
</evidence>
<dbReference type="Pfam" id="PF00197">
    <property type="entry name" value="Kunitz_legume"/>
    <property type="match status" value="1"/>
</dbReference>
<dbReference type="Gene3D" id="2.80.10.50">
    <property type="match status" value="1"/>
</dbReference>
<keyword evidence="3" id="KW-1015">Disulfide bond</keyword>
<protein>
    <submittedName>
        <fullName evidence="5">Uncharacterized protein</fullName>
    </submittedName>
</protein>
<feature type="chain" id="PRO_5041668619" evidence="4">
    <location>
        <begin position="38"/>
        <end position="227"/>
    </location>
</feature>
<evidence type="ECO:0000256" key="1">
    <source>
        <dbReference type="ARBA" id="ARBA00022690"/>
    </source>
</evidence>
<evidence type="ECO:0000256" key="2">
    <source>
        <dbReference type="ARBA" id="ARBA00022900"/>
    </source>
</evidence>
<evidence type="ECO:0000256" key="3">
    <source>
        <dbReference type="ARBA" id="ARBA00023157"/>
    </source>
</evidence>
<organism evidence="5 6">
    <name type="scientific">Sphenostylis stenocarpa</name>
    <dbReference type="NCBI Taxonomy" id="92480"/>
    <lineage>
        <taxon>Eukaryota</taxon>
        <taxon>Viridiplantae</taxon>
        <taxon>Streptophyta</taxon>
        <taxon>Embryophyta</taxon>
        <taxon>Tracheophyta</taxon>
        <taxon>Spermatophyta</taxon>
        <taxon>Magnoliopsida</taxon>
        <taxon>eudicotyledons</taxon>
        <taxon>Gunneridae</taxon>
        <taxon>Pentapetalae</taxon>
        <taxon>rosids</taxon>
        <taxon>fabids</taxon>
        <taxon>Fabales</taxon>
        <taxon>Fabaceae</taxon>
        <taxon>Papilionoideae</taxon>
        <taxon>50 kb inversion clade</taxon>
        <taxon>NPAAA clade</taxon>
        <taxon>indigoferoid/millettioid clade</taxon>
        <taxon>Phaseoleae</taxon>
        <taxon>Sphenostylis</taxon>
    </lineage>
</organism>
<dbReference type="PANTHER" id="PTHR33107">
    <property type="entry name" value="KUNITZ TRYPSIN INHIBITOR 2"/>
    <property type="match status" value="1"/>
</dbReference>
<dbReference type="AlphaFoldDB" id="A0AA86SWD0"/>
<dbReference type="SUPFAM" id="SSF50386">
    <property type="entry name" value="STI-like"/>
    <property type="match status" value="1"/>
</dbReference>
<dbReference type="SMART" id="SM00452">
    <property type="entry name" value="STI"/>
    <property type="match status" value="1"/>
</dbReference>
<keyword evidence="1" id="KW-0646">Protease inhibitor</keyword>
<dbReference type="PRINTS" id="PR00291">
    <property type="entry name" value="KUNITZINHBTR"/>
</dbReference>
<dbReference type="PROSITE" id="PS00283">
    <property type="entry name" value="SOYBEAN_KUNITZ"/>
    <property type="match status" value="1"/>
</dbReference>
<feature type="signal peptide" evidence="4">
    <location>
        <begin position="1"/>
        <end position="37"/>
    </location>
</feature>
<accession>A0AA86SWD0</accession>
<dbReference type="Gramene" id="rna-AYBTSS11_LOCUS15312">
    <property type="protein sequence ID" value="CAJ1952471.1"/>
    <property type="gene ID" value="gene-AYBTSS11_LOCUS15312"/>
</dbReference>
<gene>
    <name evidence="5" type="ORF">AYBTSS11_LOCUS15312</name>
</gene>
<reference evidence="5" key="1">
    <citation type="submission" date="2023-10" db="EMBL/GenBank/DDBJ databases">
        <authorList>
            <person name="Domelevo Entfellner J.-B."/>
        </authorList>
    </citation>
    <scope>NUCLEOTIDE SEQUENCE</scope>
</reference>
<dbReference type="CDD" id="cd23377">
    <property type="entry name" value="beta-trefoil_STI_MP4-like"/>
    <property type="match status" value="1"/>
</dbReference>
<proteinExistence type="predicted"/>
<dbReference type="InterPro" id="IPR002160">
    <property type="entry name" value="Prot_inh_Kunz-lg"/>
</dbReference>
<keyword evidence="2" id="KW-0722">Serine protease inhibitor</keyword>
<dbReference type="InterPro" id="IPR011065">
    <property type="entry name" value="Kunitz_inhibitor_STI-like_sf"/>
</dbReference>